<dbReference type="Gene3D" id="1.10.30.10">
    <property type="entry name" value="High mobility group box domain"/>
    <property type="match status" value="1"/>
</dbReference>
<name>A0A914Q9R5_9BILA</name>
<dbReference type="PROSITE" id="PS50118">
    <property type="entry name" value="HMG_BOX_2"/>
    <property type="match status" value="1"/>
</dbReference>
<dbReference type="InterPro" id="IPR036910">
    <property type="entry name" value="HMG_box_dom_sf"/>
</dbReference>
<evidence type="ECO:0000313" key="4">
    <source>
        <dbReference type="WBParaSite" id="PDA_v2.g2788.t1"/>
    </source>
</evidence>
<keyword evidence="3" id="KW-1185">Reference proteome</keyword>
<evidence type="ECO:0000259" key="2">
    <source>
        <dbReference type="PROSITE" id="PS50118"/>
    </source>
</evidence>
<feature type="DNA-binding region" description="HMG box" evidence="1">
    <location>
        <begin position="1"/>
        <end position="48"/>
    </location>
</feature>
<evidence type="ECO:0000313" key="3">
    <source>
        <dbReference type="Proteomes" id="UP000887578"/>
    </source>
</evidence>
<organism evidence="3 4">
    <name type="scientific">Panagrolaimus davidi</name>
    <dbReference type="NCBI Taxonomy" id="227884"/>
    <lineage>
        <taxon>Eukaryota</taxon>
        <taxon>Metazoa</taxon>
        <taxon>Ecdysozoa</taxon>
        <taxon>Nematoda</taxon>
        <taxon>Chromadorea</taxon>
        <taxon>Rhabditida</taxon>
        <taxon>Tylenchina</taxon>
        <taxon>Panagrolaimomorpha</taxon>
        <taxon>Panagrolaimoidea</taxon>
        <taxon>Panagrolaimidae</taxon>
        <taxon>Panagrolaimus</taxon>
    </lineage>
</organism>
<dbReference type="GO" id="GO:0005634">
    <property type="term" value="C:nucleus"/>
    <property type="evidence" value="ECO:0007669"/>
    <property type="project" value="UniProtKB-UniRule"/>
</dbReference>
<dbReference type="AlphaFoldDB" id="A0A914Q9R5"/>
<dbReference type="SUPFAM" id="SSF47095">
    <property type="entry name" value="HMG-box"/>
    <property type="match status" value="1"/>
</dbReference>
<sequence length="73" mass="8930">MPGPEFGRFWGKICGQRWRGMKIEEKQRFLDREAADKIRYQQEYQEWLEFNKEDFEDNEELLEAAEVLVLLVF</sequence>
<keyword evidence="1" id="KW-0238">DNA-binding</keyword>
<dbReference type="InterPro" id="IPR009071">
    <property type="entry name" value="HMG_box_dom"/>
</dbReference>
<reference evidence="4" key="1">
    <citation type="submission" date="2022-11" db="UniProtKB">
        <authorList>
            <consortium name="WormBaseParasite"/>
        </authorList>
    </citation>
    <scope>IDENTIFICATION</scope>
</reference>
<evidence type="ECO:0000256" key="1">
    <source>
        <dbReference type="PROSITE-ProRule" id="PRU00267"/>
    </source>
</evidence>
<dbReference type="Pfam" id="PF00505">
    <property type="entry name" value="HMG_box"/>
    <property type="match status" value="1"/>
</dbReference>
<dbReference type="WBParaSite" id="PDA_v2.g2788.t1">
    <property type="protein sequence ID" value="PDA_v2.g2788.t1"/>
    <property type="gene ID" value="PDA_v2.g2788"/>
</dbReference>
<dbReference type="GO" id="GO:0003677">
    <property type="term" value="F:DNA binding"/>
    <property type="evidence" value="ECO:0007669"/>
    <property type="project" value="UniProtKB-UniRule"/>
</dbReference>
<dbReference type="Proteomes" id="UP000887578">
    <property type="component" value="Unplaced"/>
</dbReference>
<feature type="domain" description="HMG box" evidence="2">
    <location>
        <begin position="1"/>
        <end position="48"/>
    </location>
</feature>
<proteinExistence type="predicted"/>
<protein>
    <submittedName>
        <fullName evidence="4">HMG box domain-containing protein</fullName>
    </submittedName>
</protein>
<accession>A0A914Q9R5</accession>
<keyword evidence="1" id="KW-0539">Nucleus</keyword>